<proteinExistence type="predicted"/>
<reference evidence="1 2" key="2">
    <citation type="submission" date="2013-02" db="EMBL/GenBank/DDBJ databases">
        <title>The Genome Sequence of Plasmodium falciparum CAMP/Malaysia.</title>
        <authorList>
            <consortium name="The Broad Institute Genome Sequencing Platform"/>
            <consortium name="The Broad Institute Genome Sequencing Center for Infectious Disease"/>
            <person name="Neafsey D."/>
            <person name="Cheeseman I."/>
            <person name="Volkman S."/>
            <person name="Adams J."/>
            <person name="Walker B."/>
            <person name="Young S.K."/>
            <person name="Zeng Q."/>
            <person name="Gargeya S."/>
            <person name="Fitzgerald M."/>
            <person name="Haas B."/>
            <person name="Abouelleil A."/>
            <person name="Alvarado L."/>
            <person name="Arachchi H.M."/>
            <person name="Berlin A.M."/>
            <person name="Chapman S.B."/>
            <person name="Dewar J."/>
            <person name="Goldberg J."/>
            <person name="Griggs A."/>
            <person name="Gujja S."/>
            <person name="Hansen M."/>
            <person name="Howarth C."/>
            <person name="Imamovic A."/>
            <person name="Larimer J."/>
            <person name="McCowan C."/>
            <person name="Murphy C."/>
            <person name="Neiman D."/>
            <person name="Pearson M."/>
            <person name="Priest M."/>
            <person name="Roberts A."/>
            <person name="Saif S."/>
            <person name="Shea T."/>
            <person name="Sisk P."/>
            <person name="Sykes S."/>
            <person name="Wortman J."/>
            <person name="Nusbaum C."/>
            <person name="Birren B."/>
        </authorList>
    </citation>
    <scope>NUCLEOTIDE SEQUENCE [LARGE SCALE GENOMIC DNA]</scope>
    <source>
        <strain evidence="1 2">CAMP/Malaysia</strain>
    </source>
</reference>
<evidence type="ECO:0000313" key="1">
    <source>
        <dbReference type="EMBL" id="ETW62828.1"/>
    </source>
</evidence>
<accession>A0A024XCB5</accession>
<evidence type="ECO:0000313" key="2">
    <source>
        <dbReference type="Proteomes" id="UP000030694"/>
    </source>
</evidence>
<gene>
    <name evidence="1" type="ORF">PFMC_01348</name>
</gene>
<dbReference type="AlphaFoldDB" id="A0A024XCB5"/>
<dbReference type="OrthoDB" id="1724197at2759"/>
<dbReference type="EMBL" id="KI927490">
    <property type="protein sequence ID" value="ETW62828.1"/>
    <property type="molecule type" value="Genomic_DNA"/>
</dbReference>
<protein>
    <recommendedName>
        <fullName evidence="3">Sorting assembly machinery 50 kDa subunit</fullName>
    </recommendedName>
</protein>
<organism evidence="1 2">
    <name type="scientific">Plasmodium falciparum (isolate Camp / Malaysia)</name>
    <dbReference type="NCBI Taxonomy" id="5835"/>
    <lineage>
        <taxon>Eukaryota</taxon>
        <taxon>Sar</taxon>
        <taxon>Alveolata</taxon>
        <taxon>Apicomplexa</taxon>
        <taxon>Aconoidasida</taxon>
        <taxon>Haemosporida</taxon>
        <taxon>Plasmodiidae</taxon>
        <taxon>Plasmodium</taxon>
        <taxon>Plasmodium (Laverania)</taxon>
    </lineage>
</organism>
<evidence type="ECO:0008006" key="3">
    <source>
        <dbReference type="Google" id="ProtNLM"/>
    </source>
</evidence>
<dbReference type="FunFam" id="2.40.160.50:FF:000011">
    <property type="entry name" value="Sorting assembly machinery 50 kDa subunit,putative"/>
    <property type="match status" value="1"/>
</dbReference>
<name>A0A024XCB5_PLAFC</name>
<dbReference type="Proteomes" id="UP000030694">
    <property type="component" value="Unassembled WGS sequence"/>
</dbReference>
<dbReference type="Gene3D" id="2.40.160.50">
    <property type="entry name" value="membrane protein fhac: a member of the omp85/tpsb transporter family"/>
    <property type="match status" value="1"/>
</dbReference>
<reference evidence="1 2" key="1">
    <citation type="submission" date="2013-02" db="EMBL/GenBank/DDBJ databases">
        <title>The Genome Annotation of Plasmodium falciparum CAMP/Malaysia.</title>
        <authorList>
            <consortium name="The Broad Institute Genome Sequencing Platform"/>
            <consortium name="The Broad Institute Genome Sequencing Center for Infectious Disease"/>
            <person name="Neafsey D."/>
            <person name="Hoffman S."/>
            <person name="Volkman S."/>
            <person name="Rosenthal P."/>
            <person name="Walker B."/>
            <person name="Young S.K."/>
            <person name="Zeng Q."/>
            <person name="Gargeya S."/>
            <person name="Fitzgerald M."/>
            <person name="Haas B."/>
            <person name="Abouelleil A."/>
            <person name="Allen A.W."/>
            <person name="Alvarado L."/>
            <person name="Arachchi H.M."/>
            <person name="Berlin A.M."/>
            <person name="Chapman S.B."/>
            <person name="Gainer-Dewar J."/>
            <person name="Goldberg J."/>
            <person name="Griggs A."/>
            <person name="Gujja S."/>
            <person name="Hansen M."/>
            <person name="Howarth C."/>
            <person name="Imamovic A."/>
            <person name="Ireland A."/>
            <person name="Larimer J."/>
            <person name="McCowan C."/>
            <person name="Murphy C."/>
            <person name="Pearson M."/>
            <person name="Poon T.W."/>
            <person name="Priest M."/>
            <person name="Roberts A."/>
            <person name="Saif S."/>
            <person name="Shea T."/>
            <person name="Sisk P."/>
            <person name="Sykes S."/>
            <person name="Wortman J."/>
            <person name="Nusbaum C."/>
            <person name="Birren B."/>
        </authorList>
    </citation>
    <scope>NUCLEOTIDE SEQUENCE [LARGE SCALE GENOMIC DNA]</scope>
    <source>
        <strain evidence="1 2">CAMP/Malaysia</strain>
    </source>
</reference>
<sequence>MNNLYKQLLSNDIINSIYIIRCLIKNDVDLIKNKNKNIYNLKNNINDGFHSNNRYNNNIYVIYFNLLYIYNFYSTKNYDISLINFSRDNNDNNKTLLSFISEKESEKKKKKNNTTCHMDKSEHHKIKKKLHSPHISDQHNDDDNNIIKMDDIFFEEQDNIIKTRELNIHGSCILLNSLSYLLTHVYFYNEKYYKIIYYLLLYNFKYVFKKLKLKYSIYDLLYNLKDIHNEKQTKYIVQDIIDSASLRQLYMSILMLYYLYPLHVFTNNTYNNIIHKYPLFLLQYIYFFLKYSPIISFEKYRSIYNSLNNIKFIYYNNDYSQKKKKKMNHEKNIYHKHDDIKRPNISTIELNVYNIILNILRKKNILQHFNLSTTFNVYMYSVDILIKMNTELDLQNKIGNVNINLEGLERIKKSNLLYIFDDIKKSNNVEDLLLRVKSCNEKIKNLNIFDEDPIVKLKNVNNNDDILVDFRFKERKNNYMIGTNINNRGEITADFEINIPYIFKTINSIEFKANVSSFYTNNLSFRFICPYLYKLKNFKLIIETNLSSINNIKCSSYIIKTNSLKTYLLQNNHSFIWEIDFNRILHRINPNFIPSDNILKLCDKYIKNTIKYNYKIDKLNYLNTNEQDPNIIYYTPYPVSGYYYEIENEMSLPFCEANFFKNHFNVFCVKKIFNNLFTYINISNGIKYDYNQHKPYTLNNFNFTGSIGSSLVLRGFEYNSIGQPEHCYKFHKNKNDYKITYNYLGANFFTNIQLIFKYILNIQNMNPMVFFYIHLGRLSNHFYSSINQLIKDTRISTGIGIMAYIQKNISLELFFNYPILYHITDKTKFFQVGLNFKGIL</sequence>